<dbReference type="AlphaFoldDB" id="A0AAV5T791"/>
<comment type="caution">
    <text evidence="2">The sequence shown here is derived from an EMBL/GenBank/DDBJ whole genome shotgun (WGS) entry which is preliminary data.</text>
</comment>
<sequence>RWSKKLKMRLHEVVEVEPEKVLFIYFKLGLKLPNEAVQRITQQYSEYDLIWTDGVLKEYKERTPTVDRHAIDNRQDDIFSSSGEENEDILVPTPSPNSPRNEQRRVKREERED</sequence>
<evidence type="ECO:0000313" key="2">
    <source>
        <dbReference type="EMBL" id="GMS91098.1"/>
    </source>
</evidence>
<evidence type="ECO:0000313" key="3">
    <source>
        <dbReference type="Proteomes" id="UP001432027"/>
    </source>
</evidence>
<reference evidence="2" key="1">
    <citation type="submission" date="2023-10" db="EMBL/GenBank/DDBJ databases">
        <title>Genome assembly of Pristionchus species.</title>
        <authorList>
            <person name="Yoshida K."/>
            <person name="Sommer R.J."/>
        </authorList>
    </citation>
    <scope>NUCLEOTIDE SEQUENCE</scope>
    <source>
        <strain evidence="2">RS0144</strain>
    </source>
</reference>
<feature type="non-terminal residue" evidence="2">
    <location>
        <position position="1"/>
    </location>
</feature>
<name>A0AAV5T791_9BILA</name>
<gene>
    <name evidence="2" type="ORF">PENTCL1PPCAC_13273</name>
</gene>
<feature type="non-terminal residue" evidence="2">
    <location>
        <position position="113"/>
    </location>
</feature>
<feature type="compositionally biased region" description="Basic and acidic residues" evidence="1">
    <location>
        <begin position="67"/>
        <end position="77"/>
    </location>
</feature>
<dbReference type="EMBL" id="BTSX01000003">
    <property type="protein sequence ID" value="GMS91098.1"/>
    <property type="molecule type" value="Genomic_DNA"/>
</dbReference>
<organism evidence="2 3">
    <name type="scientific">Pristionchus entomophagus</name>
    <dbReference type="NCBI Taxonomy" id="358040"/>
    <lineage>
        <taxon>Eukaryota</taxon>
        <taxon>Metazoa</taxon>
        <taxon>Ecdysozoa</taxon>
        <taxon>Nematoda</taxon>
        <taxon>Chromadorea</taxon>
        <taxon>Rhabditida</taxon>
        <taxon>Rhabditina</taxon>
        <taxon>Diplogasteromorpha</taxon>
        <taxon>Diplogasteroidea</taxon>
        <taxon>Neodiplogasteridae</taxon>
        <taxon>Pristionchus</taxon>
    </lineage>
</organism>
<feature type="region of interest" description="Disordered" evidence="1">
    <location>
        <begin position="67"/>
        <end position="113"/>
    </location>
</feature>
<accession>A0AAV5T791</accession>
<evidence type="ECO:0008006" key="4">
    <source>
        <dbReference type="Google" id="ProtNLM"/>
    </source>
</evidence>
<evidence type="ECO:0000256" key="1">
    <source>
        <dbReference type="SAM" id="MobiDB-lite"/>
    </source>
</evidence>
<proteinExistence type="predicted"/>
<keyword evidence="3" id="KW-1185">Reference proteome</keyword>
<protein>
    <recommendedName>
        <fullName evidence="4">SPK domain-containing protein</fullName>
    </recommendedName>
</protein>
<dbReference type="Proteomes" id="UP001432027">
    <property type="component" value="Unassembled WGS sequence"/>
</dbReference>
<feature type="compositionally biased region" description="Basic and acidic residues" evidence="1">
    <location>
        <begin position="101"/>
        <end position="113"/>
    </location>
</feature>